<dbReference type="Proteomes" id="UP000265520">
    <property type="component" value="Unassembled WGS sequence"/>
</dbReference>
<accession>A0A392N4G2</accession>
<comment type="caution">
    <text evidence="1">The sequence shown here is derived from an EMBL/GenBank/DDBJ whole genome shotgun (WGS) entry which is preliminary data.</text>
</comment>
<dbReference type="EMBL" id="LXQA010025983">
    <property type="protein sequence ID" value="MCH93878.1"/>
    <property type="molecule type" value="Genomic_DNA"/>
</dbReference>
<sequence>MHIPQTPKVPLPSIPEAQSHHIQPHNLAIEIIQFCQFRAKSILDHTLLTPRPNS</sequence>
<reference evidence="1 2" key="1">
    <citation type="journal article" date="2018" name="Front. Plant Sci.">
        <title>Red Clover (Trifolium pratense) and Zigzag Clover (T. medium) - A Picture of Genomic Similarities and Differences.</title>
        <authorList>
            <person name="Dluhosova J."/>
            <person name="Istvanek J."/>
            <person name="Nedelnik J."/>
            <person name="Repkova J."/>
        </authorList>
    </citation>
    <scope>NUCLEOTIDE SEQUENCE [LARGE SCALE GENOMIC DNA]</scope>
    <source>
        <strain evidence="2">cv. 10/8</strain>
        <tissue evidence="1">Leaf</tissue>
    </source>
</reference>
<evidence type="ECO:0000313" key="1">
    <source>
        <dbReference type="EMBL" id="MCH93878.1"/>
    </source>
</evidence>
<gene>
    <name evidence="1" type="ORF">A2U01_0014831</name>
</gene>
<organism evidence="1 2">
    <name type="scientific">Trifolium medium</name>
    <dbReference type="NCBI Taxonomy" id="97028"/>
    <lineage>
        <taxon>Eukaryota</taxon>
        <taxon>Viridiplantae</taxon>
        <taxon>Streptophyta</taxon>
        <taxon>Embryophyta</taxon>
        <taxon>Tracheophyta</taxon>
        <taxon>Spermatophyta</taxon>
        <taxon>Magnoliopsida</taxon>
        <taxon>eudicotyledons</taxon>
        <taxon>Gunneridae</taxon>
        <taxon>Pentapetalae</taxon>
        <taxon>rosids</taxon>
        <taxon>fabids</taxon>
        <taxon>Fabales</taxon>
        <taxon>Fabaceae</taxon>
        <taxon>Papilionoideae</taxon>
        <taxon>50 kb inversion clade</taxon>
        <taxon>NPAAA clade</taxon>
        <taxon>Hologalegina</taxon>
        <taxon>IRL clade</taxon>
        <taxon>Trifolieae</taxon>
        <taxon>Trifolium</taxon>
    </lineage>
</organism>
<dbReference type="AlphaFoldDB" id="A0A392N4G2"/>
<protein>
    <submittedName>
        <fullName evidence="1">Uncharacterized protein</fullName>
    </submittedName>
</protein>
<proteinExistence type="predicted"/>
<keyword evidence="2" id="KW-1185">Reference proteome</keyword>
<name>A0A392N4G2_9FABA</name>
<evidence type="ECO:0000313" key="2">
    <source>
        <dbReference type="Proteomes" id="UP000265520"/>
    </source>
</evidence>